<feature type="transmembrane region" description="Helical" evidence="1">
    <location>
        <begin position="548"/>
        <end position="567"/>
    </location>
</feature>
<reference evidence="3" key="1">
    <citation type="submission" date="2020-06" db="EMBL/GenBank/DDBJ databases">
        <authorList>
            <person name="Li T."/>
            <person name="Hu X."/>
            <person name="Zhang T."/>
            <person name="Song X."/>
            <person name="Zhang H."/>
            <person name="Dai N."/>
            <person name="Sheng W."/>
            <person name="Hou X."/>
            <person name="Wei L."/>
        </authorList>
    </citation>
    <scope>NUCLEOTIDE SEQUENCE</scope>
    <source>
        <strain evidence="3">G02</strain>
        <tissue evidence="3">Leaf</tissue>
    </source>
</reference>
<evidence type="ECO:0000259" key="2">
    <source>
        <dbReference type="Pfam" id="PF07819"/>
    </source>
</evidence>
<feature type="transmembrane region" description="Helical" evidence="1">
    <location>
        <begin position="573"/>
        <end position="606"/>
    </location>
</feature>
<dbReference type="InterPro" id="IPR012908">
    <property type="entry name" value="PGAP1-ab_dom-like"/>
</dbReference>
<name>A0AAW2RAZ5_SESRA</name>
<evidence type="ECO:0000256" key="1">
    <source>
        <dbReference type="SAM" id="Phobius"/>
    </source>
</evidence>
<feature type="transmembrane region" description="Helical" evidence="1">
    <location>
        <begin position="800"/>
        <end position="819"/>
    </location>
</feature>
<protein>
    <submittedName>
        <fullName evidence="3">GPI inositol-deacylase</fullName>
    </submittedName>
</protein>
<dbReference type="Pfam" id="PF07819">
    <property type="entry name" value="PGAP1"/>
    <property type="match status" value="1"/>
</dbReference>
<dbReference type="AlphaFoldDB" id="A0AAW2RAZ5"/>
<feature type="transmembrane region" description="Helical" evidence="1">
    <location>
        <begin position="733"/>
        <end position="751"/>
    </location>
</feature>
<feature type="transmembrane region" description="Helical" evidence="1">
    <location>
        <begin position="646"/>
        <end position="668"/>
    </location>
</feature>
<keyword evidence="1" id="KW-0812">Transmembrane</keyword>
<accession>A0AAW2RAZ5</accession>
<comment type="caution">
    <text evidence="3">The sequence shown here is derived from an EMBL/GenBank/DDBJ whole genome shotgun (WGS) entry which is preliminary data.</text>
</comment>
<dbReference type="GO" id="GO:0016788">
    <property type="term" value="F:hydrolase activity, acting on ester bonds"/>
    <property type="evidence" value="ECO:0007669"/>
    <property type="project" value="InterPro"/>
</dbReference>
<organism evidence="3">
    <name type="scientific">Sesamum radiatum</name>
    <name type="common">Black benniseed</name>
    <dbReference type="NCBI Taxonomy" id="300843"/>
    <lineage>
        <taxon>Eukaryota</taxon>
        <taxon>Viridiplantae</taxon>
        <taxon>Streptophyta</taxon>
        <taxon>Embryophyta</taxon>
        <taxon>Tracheophyta</taxon>
        <taxon>Spermatophyta</taxon>
        <taxon>Magnoliopsida</taxon>
        <taxon>eudicotyledons</taxon>
        <taxon>Gunneridae</taxon>
        <taxon>Pentapetalae</taxon>
        <taxon>asterids</taxon>
        <taxon>lamiids</taxon>
        <taxon>Lamiales</taxon>
        <taxon>Pedaliaceae</taxon>
        <taxon>Sesamum</taxon>
    </lineage>
</organism>
<reference evidence="3" key="2">
    <citation type="journal article" date="2024" name="Plant">
        <title>Genomic evolution and insights into agronomic trait innovations of Sesamum species.</title>
        <authorList>
            <person name="Miao H."/>
            <person name="Wang L."/>
            <person name="Qu L."/>
            <person name="Liu H."/>
            <person name="Sun Y."/>
            <person name="Le M."/>
            <person name="Wang Q."/>
            <person name="Wei S."/>
            <person name="Zheng Y."/>
            <person name="Lin W."/>
            <person name="Duan Y."/>
            <person name="Cao H."/>
            <person name="Xiong S."/>
            <person name="Wang X."/>
            <person name="Wei L."/>
            <person name="Li C."/>
            <person name="Ma Q."/>
            <person name="Ju M."/>
            <person name="Zhao R."/>
            <person name="Li G."/>
            <person name="Mu C."/>
            <person name="Tian Q."/>
            <person name="Mei H."/>
            <person name="Zhang T."/>
            <person name="Gao T."/>
            <person name="Zhang H."/>
        </authorList>
    </citation>
    <scope>NUCLEOTIDE SEQUENCE</scope>
    <source>
        <strain evidence="3">G02</strain>
    </source>
</reference>
<dbReference type="EMBL" id="JACGWJ010000013">
    <property type="protein sequence ID" value="KAL0377347.1"/>
    <property type="molecule type" value="Genomic_DNA"/>
</dbReference>
<feature type="domain" description="GPI inositol-deacylase PGAP1-like alpha/beta" evidence="2">
    <location>
        <begin position="1"/>
        <end position="124"/>
    </location>
</feature>
<feature type="transmembrane region" description="Helical" evidence="1">
    <location>
        <begin position="498"/>
        <end position="518"/>
    </location>
</feature>
<dbReference type="PANTHER" id="PTHR47346:SF1">
    <property type="entry name" value="GPI INOSITOL-DEACYLASE"/>
    <property type="match status" value="1"/>
</dbReference>
<proteinExistence type="predicted"/>
<keyword evidence="1" id="KW-0472">Membrane</keyword>
<feature type="transmembrane region" description="Helical" evidence="1">
    <location>
        <begin position="825"/>
        <end position="842"/>
    </location>
</feature>
<dbReference type="PANTHER" id="PTHR47346">
    <property type="entry name" value="HYDROLASES, ACTING ON ESTER BOND"/>
    <property type="match status" value="1"/>
</dbReference>
<evidence type="ECO:0000313" key="3">
    <source>
        <dbReference type="EMBL" id="KAL0377347.1"/>
    </source>
</evidence>
<keyword evidence="1" id="KW-1133">Transmembrane helix</keyword>
<sequence length="863" mass="96269">MGGFVARAAVVHPHLRKFAVETVLTLSTPHQSPPVPLQPSLGHYYALVNQEWRKGYEVQISRTGNSMSDPSLSHVIIVSISGGYNDYQVRTKLESLDGIVPPTHGFMISSTGMRNVWLSMEHQVSHTLLSLVDTKTGHPFDDVRQRLGIFTKMLHSGIPQNFISSRRLQLPQKSDHFPDQKRKVDSGLRVPSLSGCPSDSQWSEDGLERDLYIQTNTVTVLAMDGRRRWLDIQKLGPGGKDHFVFVTNLSPCSGVRLHLWRKKGTSASEFSADKHVVEVTSKMVHIPSGPAPRQIEPGGQTEQAPPSAIFWLSPQDMHGFRFLTISVAPRPTVSGRPPPATSMGVGQFFNPKDGEQVFSPYGLIHSVFSEKVVNLKEDHPLTLNLTFSISLGLLPVSLSLESTGCGIKKSEFEDPGDLEISRLCRLRCFPPVALAWDGTSGLHVFPNLYSETIVVDSSPALWTSSQESDKTSVFLLVDPHCSYRSTIRVSLTAAAGRFLLLYFSQISGLCFAVVFFALMRQAYAWELDNPIPSVLSAVESNLRMPKPFVFFVTFPILFAVLSSFLSSEPLPPIISFSIISILCYVFANGVIVVLILVSLLVFYAAGTVHVFIRKRWQVWEGNFCFSCVQWFINMSSSFASNKVVRILWVNPVLITSLVAIALFFDGFISQPCPPKEFHESGNDGETGSMLYNDKHDGDIGKLFLVKETYTASPQSTRSYSDTQLDVFHHRHGLLLLHLVATLMFVPSLVGWLQRTGNGQRFPWFWDSLLCTGVILHGLCDSKPEFNFFLFPVPGIPLREIKLSLAYLLGGYFSYLSALALAPYRAFYVMAAIGVVSLAFRIIQTRNRNKGETYHRSRKHSHRH</sequence>
<gene>
    <name evidence="3" type="ORF">Sradi_3040200</name>
</gene>